<dbReference type="Pfam" id="PF02563">
    <property type="entry name" value="Poly_export"/>
    <property type="match status" value="1"/>
</dbReference>
<dbReference type="PANTHER" id="PTHR33619:SF3">
    <property type="entry name" value="POLYSACCHARIDE EXPORT PROTEIN GFCE-RELATED"/>
    <property type="match status" value="1"/>
</dbReference>
<organism evidence="5 6">
    <name type="scientific">Limnovirga soli</name>
    <dbReference type="NCBI Taxonomy" id="2656915"/>
    <lineage>
        <taxon>Bacteria</taxon>
        <taxon>Pseudomonadati</taxon>
        <taxon>Bacteroidota</taxon>
        <taxon>Chitinophagia</taxon>
        <taxon>Chitinophagales</taxon>
        <taxon>Chitinophagaceae</taxon>
        <taxon>Limnovirga</taxon>
    </lineage>
</organism>
<feature type="domain" description="Soluble ligand binding" evidence="4">
    <location>
        <begin position="311"/>
        <end position="357"/>
    </location>
</feature>
<evidence type="ECO:0000256" key="2">
    <source>
        <dbReference type="SAM" id="SignalP"/>
    </source>
</evidence>
<dbReference type="AlphaFoldDB" id="A0A8J8JR61"/>
<dbReference type="InterPro" id="IPR019554">
    <property type="entry name" value="Soluble_ligand-bd"/>
</dbReference>
<feature type="domain" description="Soluble ligand binding" evidence="4">
    <location>
        <begin position="394"/>
        <end position="437"/>
    </location>
</feature>
<evidence type="ECO:0000259" key="3">
    <source>
        <dbReference type="Pfam" id="PF02563"/>
    </source>
</evidence>
<dbReference type="GO" id="GO:0015159">
    <property type="term" value="F:polysaccharide transmembrane transporter activity"/>
    <property type="evidence" value="ECO:0007669"/>
    <property type="project" value="InterPro"/>
</dbReference>
<evidence type="ECO:0000256" key="1">
    <source>
        <dbReference type="ARBA" id="ARBA00022729"/>
    </source>
</evidence>
<keyword evidence="6" id="KW-1185">Reference proteome</keyword>
<dbReference type="EMBL" id="WHPF01000005">
    <property type="protein sequence ID" value="NNV55517.1"/>
    <property type="molecule type" value="Genomic_DNA"/>
</dbReference>
<name>A0A8J8JR61_9BACT</name>
<dbReference type="Gene3D" id="3.10.560.10">
    <property type="entry name" value="Outer membrane lipoprotein wza domain like"/>
    <property type="match status" value="6"/>
</dbReference>
<evidence type="ECO:0000313" key="6">
    <source>
        <dbReference type="Proteomes" id="UP000598971"/>
    </source>
</evidence>
<reference evidence="5" key="1">
    <citation type="submission" date="2019-10" db="EMBL/GenBank/DDBJ databases">
        <title>Draft genome sequence of Panacibacter sp. KCS-6.</title>
        <authorList>
            <person name="Yim K.J."/>
        </authorList>
    </citation>
    <scope>NUCLEOTIDE SEQUENCE</scope>
    <source>
        <strain evidence="5">KCS-6</strain>
    </source>
</reference>
<dbReference type="RefSeq" id="WP_171607439.1">
    <property type="nucleotide sequence ID" value="NZ_WHPF01000005.1"/>
</dbReference>
<dbReference type="Gene3D" id="3.30.1950.10">
    <property type="entry name" value="wza like domain"/>
    <property type="match status" value="1"/>
</dbReference>
<sequence>MRKLFFLIAILLISFAAVAQQLMQNDLRQINVDKLSDEEIVYYYSRLQQAGVSVEQAAQIAASKGMPREEIEKLQKRVLALSSGQKSIAAPNNSADTSGYGRKQNDNTIKEAANTYNKRIFGADIFNNTSLSFEPNLRLATPANYVLGPDDELTINVYGLSETRYNLRINTEGSIYIPNAGPIAVAGLSVEEASAKIKARLAATIYKAIASGGTKIQVALGNIRSIKVTIIGQAKKPGTYTVSSLATVFNALYACGGPDDNGSFRKISLIRNNKIISTIDLYSFLLNGSLQGNLRLMDQDVIRIPYYDARVIVGGEAKRPGIFEIMSGETLQKVLEAAGGFTDSAYKSAVKITRLTDKEKSVADVQQNNFGTFLLNGGDSINIGKVLSRYANRIQINGAVMRPGDYALSENMTLKQLIIAADGLREDAFLNRGIITRLQNNLTPQIISFNTGAIMAGTETDIVLQKEDVITITPITDLHENYTFSIQGEIRTPGVYTFKDSTSIKDLIYQAGGFTEAATGKRIEIARRVTDASINSASTEIAKIVQIDTDKDLLKNDENFYLQPFDVVIVRNNPGYFTQRTVIVQGEVMYPGAYVINSNDEKLSDIITRAGGIKNTAYPAGASLKRLNLIDAQTEIKASKVEKLVSSQIKDSTNADSLSKESVKPYDLIGIDLNEVMKSPGITNDLILENGDLIFVPKKNQAVKVRGEVLFPTQFAFEENKNMKYYVSKAGGYSSSAVREKAFVLGANGSARKVKTFLFFTTYPKINAGDEIFIPRIPDRKNRLSTTEIISISSTIASLAAVAIALINSLK</sequence>
<proteinExistence type="predicted"/>
<dbReference type="InterPro" id="IPR003715">
    <property type="entry name" value="Poly_export_N"/>
</dbReference>
<gene>
    <name evidence="5" type="ORF">GD597_08615</name>
</gene>
<keyword evidence="1 2" id="KW-0732">Signal</keyword>
<dbReference type="InterPro" id="IPR049712">
    <property type="entry name" value="Poly_export"/>
</dbReference>
<dbReference type="PANTHER" id="PTHR33619">
    <property type="entry name" value="POLYSACCHARIDE EXPORT PROTEIN GFCE-RELATED"/>
    <property type="match status" value="1"/>
</dbReference>
<evidence type="ECO:0000313" key="5">
    <source>
        <dbReference type="EMBL" id="NNV55517.1"/>
    </source>
</evidence>
<feature type="domain" description="Polysaccharide export protein N-terminal" evidence="3">
    <location>
        <begin position="141"/>
        <end position="203"/>
    </location>
</feature>
<feature type="domain" description="Soluble ligand binding" evidence="4">
    <location>
        <begin position="485"/>
        <end position="530"/>
    </location>
</feature>
<dbReference type="Pfam" id="PF10531">
    <property type="entry name" value="SLBB"/>
    <property type="match status" value="4"/>
</dbReference>
<feature type="signal peptide" evidence="2">
    <location>
        <begin position="1"/>
        <end position="19"/>
    </location>
</feature>
<feature type="domain" description="Soluble ligand binding" evidence="4">
    <location>
        <begin position="227"/>
        <end position="272"/>
    </location>
</feature>
<feature type="chain" id="PRO_5035251233" evidence="2">
    <location>
        <begin position="20"/>
        <end position="811"/>
    </location>
</feature>
<accession>A0A8J8JR61</accession>
<dbReference type="Proteomes" id="UP000598971">
    <property type="component" value="Unassembled WGS sequence"/>
</dbReference>
<comment type="caution">
    <text evidence="5">The sequence shown here is derived from an EMBL/GenBank/DDBJ whole genome shotgun (WGS) entry which is preliminary data.</text>
</comment>
<evidence type="ECO:0000259" key="4">
    <source>
        <dbReference type="Pfam" id="PF10531"/>
    </source>
</evidence>
<protein>
    <submittedName>
        <fullName evidence="5">Capsule biosynthesis protein</fullName>
    </submittedName>
</protein>